<protein>
    <submittedName>
        <fullName evidence="1">Uncharacterized protein</fullName>
    </submittedName>
</protein>
<sequence>MMHHVAILAVIWTTNGGLSGSSTTLAEMVSCLPGSVC</sequence>
<dbReference type="Proteomes" id="UP000004728">
    <property type="component" value="Unassembled WGS sequence"/>
</dbReference>
<organism evidence="1 2">
    <name type="scientific">Novosphingobium nitrogenifigens DSM 19370</name>
    <dbReference type="NCBI Taxonomy" id="983920"/>
    <lineage>
        <taxon>Bacteria</taxon>
        <taxon>Pseudomonadati</taxon>
        <taxon>Pseudomonadota</taxon>
        <taxon>Alphaproteobacteria</taxon>
        <taxon>Sphingomonadales</taxon>
        <taxon>Sphingomonadaceae</taxon>
        <taxon>Novosphingobium</taxon>
    </lineage>
</organism>
<name>F1ZD40_9SPHN</name>
<reference evidence="1 2" key="1">
    <citation type="journal article" date="2012" name="J. Bacteriol.">
        <title>Draft Genome Sequence of Novosphingobium nitrogenifigens Y88T.</title>
        <authorList>
            <person name="Strabala T.J."/>
            <person name="Macdonald L."/>
            <person name="Liu V."/>
            <person name="Smit A.M."/>
        </authorList>
    </citation>
    <scope>NUCLEOTIDE SEQUENCE [LARGE SCALE GENOMIC DNA]</scope>
    <source>
        <strain evidence="1 2">DSM 19370</strain>
    </source>
</reference>
<dbReference type="AlphaFoldDB" id="F1ZD40"/>
<evidence type="ECO:0000313" key="1">
    <source>
        <dbReference type="EMBL" id="EGD57473.1"/>
    </source>
</evidence>
<keyword evidence="2" id="KW-1185">Reference proteome</keyword>
<evidence type="ECO:0000313" key="2">
    <source>
        <dbReference type="Proteomes" id="UP000004728"/>
    </source>
</evidence>
<comment type="caution">
    <text evidence="1">The sequence shown here is derived from an EMBL/GenBank/DDBJ whole genome shotgun (WGS) entry which is preliminary data.</text>
</comment>
<dbReference type="InParanoid" id="F1ZD40"/>
<dbReference type="HOGENOM" id="CLU_3346619_0_0_5"/>
<proteinExistence type="predicted"/>
<dbReference type="EMBL" id="AEWJ01000065">
    <property type="protein sequence ID" value="EGD57473.1"/>
    <property type="molecule type" value="Genomic_DNA"/>
</dbReference>
<gene>
    <name evidence="1" type="ORF">Y88_3783</name>
</gene>
<accession>F1ZD40</accession>
<dbReference type="STRING" id="983920.Y88_3783"/>